<name>A0A375I039_9ACTN</name>
<dbReference type="InterPro" id="IPR001647">
    <property type="entry name" value="HTH_TetR"/>
</dbReference>
<dbReference type="Gene3D" id="1.10.357.10">
    <property type="entry name" value="Tetracycline Repressor, domain 2"/>
    <property type="match status" value="1"/>
</dbReference>
<dbReference type="AlphaFoldDB" id="A0A375I039"/>
<dbReference type="SUPFAM" id="SSF46689">
    <property type="entry name" value="Homeodomain-like"/>
    <property type="match status" value="1"/>
</dbReference>
<evidence type="ECO:0000313" key="4">
    <source>
        <dbReference type="EMBL" id="SPF68166.1"/>
    </source>
</evidence>
<evidence type="ECO:0000256" key="1">
    <source>
        <dbReference type="ARBA" id="ARBA00023125"/>
    </source>
</evidence>
<evidence type="ECO:0000313" key="5">
    <source>
        <dbReference type="Proteomes" id="UP000265962"/>
    </source>
</evidence>
<reference evidence="5" key="1">
    <citation type="submission" date="2018-02" db="EMBL/GenBank/DDBJ databases">
        <authorList>
            <person name="Hornung B."/>
        </authorList>
    </citation>
    <scope>NUCLEOTIDE SEQUENCE [LARGE SCALE GENOMIC DNA]</scope>
</reference>
<proteinExistence type="predicted"/>
<dbReference type="Proteomes" id="UP000265962">
    <property type="component" value="Unassembled WGS sequence"/>
</dbReference>
<dbReference type="Pfam" id="PF00440">
    <property type="entry name" value="TetR_N"/>
    <property type="match status" value="1"/>
</dbReference>
<dbReference type="PANTHER" id="PTHR30055">
    <property type="entry name" value="HTH-TYPE TRANSCRIPTIONAL REGULATOR RUTR"/>
    <property type="match status" value="1"/>
</dbReference>
<organism evidence="4 5">
    <name type="scientific">Propionibacterium ruminifibrarum</name>
    <dbReference type="NCBI Taxonomy" id="1962131"/>
    <lineage>
        <taxon>Bacteria</taxon>
        <taxon>Bacillati</taxon>
        <taxon>Actinomycetota</taxon>
        <taxon>Actinomycetes</taxon>
        <taxon>Propionibacteriales</taxon>
        <taxon>Propionibacteriaceae</taxon>
        <taxon>Propionibacterium</taxon>
    </lineage>
</organism>
<dbReference type="InterPro" id="IPR050109">
    <property type="entry name" value="HTH-type_TetR-like_transc_reg"/>
</dbReference>
<dbReference type="GO" id="GO:0003700">
    <property type="term" value="F:DNA-binding transcription factor activity"/>
    <property type="evidence" value="ECO:0007669"/>
    <property type="project" value="TreeGrafter"/>
</dbReference>
<accession>A0A375I039</accession>
<keyword evidence="1 2" id="KW-0238">DNA-binding</keyword>
<dbReference type="PANTHER" id="PTHR30055:SF174">
    <property type="entry name" value="TRANSCRIPTIONAL REGULATORY PROTEIN (PROBABLY TETR-FAMILY)-RELATED"/>
    <property type="match status" value="1"/>
</dbReference>
<sequence>MGPSDERAPRRRLSVAERRGQILDAAARLYATTPYAQVPVSRVAEVADASAALVFHYFGSKAGLYEAVVADTVRRLEEDQRAADAMLPDGVPARDRVRTSLLVYLDHIAGHPHTWATPLTGGEEPAEVVSMRRSVRAGYVEALDQILGPSVSARHDYALWGYFGFLDQACLRWVEKGCPADDRHQLVDAALGALEGALGDWDA</sequence>
<evidence type="ECO:0000259" key="3">
    <source>
        <dbReference type="PROSITE" id="PS50977"/>
    </source>
</evidence>
<protein>
    <submittedName>
        <fullName evidence="4">DNA-binding HTH domain, TetR-type</fullName>
    </submittedName>
</protein>
<dbReference type="InterPro" id="IPR009057">
    <property type="entry name" value="Homeodomain-like_sf"/>
</dbReference>
<dbReference type="PRINTS" id="PR00455">
    <property type="entry name" value="HTHTETR"/>
</dbReference>
<dbReference type="PROSITE" id="PS50977">
    <property type="entry name" value="HTH_TETR_2"/>
    <property type="match status" value="1"/>
</dbReference>
<dbReference type="OrthoDB" id="8479950at2"/>
<feature type="domain" description="HTH tetR-type" evidence="3">
    <location>
        <begin position="16"/>
        <end position="76"/>
    </location>
</feature>
<evidence type="ECO:0000256" key="2">
    <source>
        <dbReference type="PROSITE-ProRule" id="PRU00335"/>
    </source>
</evidence>
<gene>
    <name evidence="4" type="ORF">PROPJV5_1109</name>
</gene>
<dbReference type="EMBL" id="OMOH01000004">
    <property type="protein sequence ID" value="SPF68166.1"/>
    <property type="molecule type" value="Genomic_DNA"/>
</dbReference>
<keyword evidence="5" id="KW-1185">Reference proteome</keyword>
<dbReference type="GO" id="GO:0000976">
    <property type="term" value="F:transcription cis-regulatory region binding"/>
    <property type="evidence" value="ECO:0007669"/>
    <property type="project" value="TreeGrafter"/>
</dbReference>
<dbReference type="RefSeq" id="WP_119715356.1">
    <property type="nucleotide sequence ID" value="NZ_OMOH01000004.1"/>
</dbReference>
<feature type="DNA-binding region" description="H-T-H motif" evidence="2">
    <location>
        <begin position="39"/>
        <end position="58"/>
    </location>
</feature>